<dbReference type="InterPro" id="IPR050707">
    <property type="entry name" value="HTH_MetabolicPath_Reg"/>
</dbReference>
<evidence type="ECO:0000256" key="1">
    <source>
        <dbReference type="ARBA" id="ARBA00023015"/>
    </source>
</evidence>
<dbReference type="PROSITE" id="PS51077">
    <property type="entry name" value="HTH_ICLR"/>
    <property type="match status" value="1"/>
</dbReference>
<keyword evidence="1" id="KW-0805">Transcription regulation</keyword>
<dbReference type="SUPFAM" id="SSF46785">
    <property type="entry name" value="Winged helix' DNA-binding domain"/>
    <property type="match status" value="1"/>
</dbReference>
<dbReference type="InterPro" id="IPR029016">
    <property type="entry name" value="GAF-like_dom_sf"/>
</dbReference>
<gene>
    <name evidence="6" type="ORF">EAS64_08945</name>
</gene>
<keyword evidence="2" id="KW-0238">DNA-binding</keyword>
<dbReference type="PROSITE" id="PS51078">
    <property type="entry name" value="ICLR_ED"/>
    <property type="match status" value="1"/>
</dbReference>
<dbReference type="InterPro" id="IPR036388">
    <property type="entry name" value="WH-like_DNA-bd_sf"/>
</dbReference>
<name>A0A6P2C2S0_9ACTN</name>
<dbReference type="Gene3D" id="1.10.10.10">
    <property type="entry name" value="Winged helix-like DNA-binding domain superfamily/Winged helix DNA-binding domain"/>
    <property type="match status" value="1"/>
</dbReference>
<dbReference type="GO" id="GO:0003700">
    <property type="term" value="F:DNA-binding transcription factor activity"/>
    <property type="evidence" value="ECO:0007669"/>
    <property type="project" value="TreeGrafter"/>
</dbReference>
<feature type="domain" description="HTH iclR-type" evidence="4">
    <location>
        <begin position="4"/>
        <end position="66"/>
    </location>
</feature>
<dbReference type="EMBL" id="RPFW01000002">
    <property type="protein sequence ID" value="TVZ04775.1"/>
    <property type="molecule type" value="Genomic_DNA"/>
</dbReference>
<organism evidence="6 7">
    <name type="scientific">Trebonia kvetii</name>
    <dbReference type="NCBI Taxonomy" id="2480626"/>
    <lineage>
        <taxon>Bacteria</taxon>
        <taxon>Bacillati</taxon>
        <taxon>Actinomycetota</taxon>
        <taxon>Actinomycetes</taxon>
        <taxon>Streptosporangiales</taxon>
        <taxon>Treboniaceae</taxon>
        <taxon>Trebonia</taxon>
    </lineage>
</organism>
<sequence>MAVVPAAAQALAVLQYLGTQAQPAAAAAISRELDLPRSTTYHLLDTLIRAGFVVHLAEERRYALGVAVYELASGYARQTSLQRLARAPLAALVDNTGQNAHLAIMHGRDVIYVIEERATGRPPLITDVGVRLPAHLTASGRAMLALMPKAQVRALYADPGSFVLRNDRGPRSLSALRHLLADARHRGFASEDGEVTPEFASVAVAATDRAGYPAAAVAVTFPSAEVGAREQEQLAARAARTAAEVSRRLGAAAAEDHHAAASG</sequence>
<proteinExistence type="predicted"/>
<dbReference type="SMART" id="SM00346">
    <property type="entry name" value="HTH_ICLR"/>
    <property type="match status" value="1"/>
</dbReference>
<dbReference type="PANTHER" id="PTHR30136:SF2">
    <property type="entry name" value="TRANSCRIPTIONAL REGULATOR ICLR"/>
    <property type="match status" value="1"/>
</dbReference>
<accession>A0A6P2C2S0</accession>
<dbReference type="InterPro" id="IPR036390">
    <property type="entry name" value="WH_DNA-bd_sf"/>
</dbReference>
<dbReference type="OrthoDB" id="3734039at2"/>
<dbReference type="Pfam" id="PF01614">
    <property type="entry name" value="IclR_C"/>
    <property type="match status" value="1"/>
</dbReference>
<evidence type="ECO:0000259" key="5">
    <source>
        <dbReference type="PROSITE" id="PS51078"/>
    </source>
</evidence>
<evidence type="ECO:0000256" key="2">
    <source>
        <dbReference type="ARBA" id="ARBA00023125"/>
    </source>
</evidence>
<dbReference type="InterPro" id="IPR014757">
    <property type="entry name" value="Tscrpt_reg_IclR_C"/>
</dbReference>
<reference evidence="6 7" key="1">
    <citation type="submission" date="2018-11" db="EMBL/GenBank/DDBJ databases">
        <title>Trebonia kvetii gen.nov., sp.nov., a novel acidophilic actinobacterium, and proposal of the new actinobacterial family Treboniaceae fam. nov.</title>
        <authorList>
            <person name="Rapoport D."/>
            <person name="Sagova-Mareckova M."/>
            <person name="Sedlacek I."/>
            <person name="Provaznik J."/>
            <person name="Kralova S."/>
            <person name="Pavlinic D."/>
            <person name="Benes V."/>
            <person name="Kopecky J."/>
        </authorList>
    </citation>
    <scope>NUCLEOTIDE SEQUENCE [LARGE SCALE GENOMIC DNA]</scope>
    <source>
        <strain evidence="6 7">15Tr583</strain>
    </source>
</reference>
<dbReference type="Proteomes" id="UP000460272">
    <property type="component" value="Unassembled WGS sequence"/>
</dbReference>
<keyword evidence="3" id="KW-0804">Transcription</keyword>
<evidence type="ECO:0000256" key="3">
    <source>
        <dbReference type="ARBA" id="ARBA00023163"/>
    </source>
</evidence>
<dbReference type="RefSeq" id="WP_145852483.1">
    <property type="nucleotide sequence ID" value="NZ_RPFW01000002.1"/>
</dbReference>
<evidence type="ECO:0000259" key="4">
    <source>
        <dbReference type="PROSITE" id="PS51077"/>
    </source>
</evidence>
<dbReference type="AlphaFoldDB" id="A0A6P2C2S0"/>
<dbReference type="InterPro" id="IPR005471">
    <property type="entry name" value="Tscrpt_reg_IclR_N"/>
</dbReference>
<evidence type="ECO:0000313" key="7">
    <source>
        <dbReference type="Proteomes" id="UP000460272"/>
    </source>
</evidence>
<dbReference type="Pfam" id="PF09339">
    <property type="entry name" value="HTH_IclR"/>
    <property type="match status" value="1"/>
</dbReference>
<dbReference type="GO" id="GO:0045892">
    <property type="term" value="P:negative regulation of DNA-templated transcription"/>
    <property type="evidence" value="ECO:0007669"/>
    <property type="project" value="TreeGrafter"/>
</dbReference>
<feature type="domain" description="IclR-ED" evidence="5">
    <location>
        <begin position="67"/>
        <end position="251"/>
    </location>
</feature>
<dbReference type="PANTHER" id="PTHR30136">
    <property type="entry name" value="HELIX-TURN-HELIX TRANSCRIPTIONAL REGULATOR, ICLR FAMILY"/>
    <property type="match status" value="1"/>
</dbReference>
<dbReference type="Gene3D" id="3.30.450.40">
    <property type="match status" value="1"/>
</dbReference>
<dbReference type="SUPFAM" id="SSF55781">
    <property type="entry name" value="GAF domain-like"/>
    <property type="match status" value="1"/>
</dbReference>
<protein>
    <submittedName>
        <fullName evidence="6">IclR family transcriptional regulator</fullName>
    </submittedName>
</protein>
<dbReference type="GO" id="GO:0003677">
    <property type="term" value="F:DNA binding"/>
    <property type="evidence" value="ECO:0007669"/>
    <property type="project" value="UniProtKB-KW"/>
</dbReference>
<keyword evidence="7" id="KW-1185">Reference proteome</keyword>
<evidence type="ECO:0000313" key="6">
    <source>
        <dbReference type="EMBL" id="TVZ04775.1"/>
    </source>
</evidence>
<comment type="caution">
    <text evidence="6">The sequence shown here is derived from an EMBL/GenBank/DDBJ whole genome shotgun (WGS) entry which is preliminary data.</text>
</comment>